<feature type="domain" description="Nudix hydrolase" evidence="4">
    <location>
        <begin position="7"/>
        <end position="147"/>
    </location>
</feature>
<accession>A0ABW0GR35</accession>
<sequence>MPTSPKQRVRVLALAAARRPDGRLLVQRSRHPVSGETFHRLVGGGVDFGETAAQALTRELDEELGADAVVAPVPLAWLENLFELGGVPGHEVCAVLATTLDEPAVTGRDDLGTIPGTSATAHWLLEDEVLDGPVPLYPDGVGDVLRAWCDDGAPSPQRG</sequence>
<name>A0ABW0GR35_9MICO</name>
<protein>
    <submittedName>
        <fullName evidence="5">NUDIX domain-containing protein</fullName>
    </submittedName>
</protein>
<dbReference type="SUPFAM" id="SSF55811">
    <property type="entry name" value="Nudix"/>
    <property type="match status" value="1"/>
</dbReference>
<dbReference type="PANTHER" id="PTHR43046">
    <property type="entry name" value="GDP-MANNOSE MANNOSYL HYDROLASE"/>
    <property type="match status" value="1"/>
</dbReference>
<keyword evidence="3" id="KW-0460">Magnesium</keyword>
<evidence type="ECO:0000313" key="6">
    <source>
        <dbReference type="Proteomes" id="UP001596122"/>
    </source>
</evidence>
<dbReference type="Proteomes" id="UP001596122">
    <property type="component" value="Unassembled WGS sequence"/>
</dbReference>
<keyword evidence="2" id="KW-0378">Hydrolase</keyword>
<dbReference type="InterPro" id="IPR000086">
    <property type="entry name" value="NUDIX_hydrolase_dom"/>
</dbReference>
<dbReference type="PANTHER" id="PTHR43046:SF12">
    <property type="entry name" value="GDP-MANNOSE MANNOSYL HYDROLASE"/>
    <property type="match status" value="1"/>
</dbReference>
<dbReference type="EMBL" id="JBHSLD010000007">
    <property type="protein sequence ID" value="MFC5380721.1"/>
    <property type="molecule type" value="Genomic_DNA"/>
</dbReference>
<organism evidence="5 6">
    <name type="scientific">Aquipuribacter nitratireducens</name>
    <dbReference type="NCBI Taxonomy" id="650104"/>
    <lineage>
        <taxon>Bacteria</taxon>
        <taxon>Bacillati</taxon>
        <taxon>Actinomycetota</taxon>
        <taxon>Actinomycetes</taxon>
        <taxon>Micrococcales</taxon>
        <taxon>Intrasporangiaceae</taxon>
        <taxon>Aquipuribacter</taxon>
    </lineage>
</organism>
<dbReference type="Gene3D" id="3.90.79.10">
    <property type="entry name" value="Nucleoside Triphosphate Pyrophosphohydrolase"/>
    <property type="match status" value="1"/>
</dbReference>
<evidence type="ECO:0000256" key="1">
    <source>
        <dbReference type="ARBA" id="ARBA00001946"/>
    </source>
</evidence>
<dbReference type="Pfam" id="PF00293">
    <property type="entry name" value="NUDIX"/>
    <property type="match status" value="1"/>
</dbReference>
<keyword evidence="6" id="KW-1185">Reference proteome</keyword>
<reference evidence="6" key="1">
    <citation type="journal article" date="2019" name="Int. J. Syst. Evol. Microbiol.">
        <title>The Global Catalogue of Microorganisms (GCM) 10K type strain sequencing project: providing services to taxonomists for standard genome sequencing and annotation.</title>
        <authorList>
            <consortium name="The Broad Institute Genomics Platform"/>
            <consortium name="The Broad Institute Genome Sequencing Center for Infectious Disease"/>
            <person name="Wu L."/>
            <person name="Ma J."/>
        </authorList>
    </citation>
    <scope>NUCLEOTIDE SEQUENCE [LARGE SCALE GENOMIC DNA]</scope>
    <source>
        <strain evidence="6">CCUG 43114</strain>
    </source>
</reference>
<comment type="cofactor">
    <cofactor evidence="1">
        <name>Mg(2+)</name>
        <dbReference type="ChEBI" id="CHEBI:18420"/>
    </cofactor>
</comment>
<comment type="caution">
    <text evidence="5">The sequence shown here is derived from an EMBL/GenBank/DDBJ whole genome shotgun (WGS) entry which is preliminary data.</text>
</comment>
<evidence type="ECO:0000256" key="3">
    <source>
        <dbReference type="ARBA" id="ARBA00022842"/>
    </source>
</evidence>
<evidence type="ECO:0000256" key="2">
    <source>
        <dbReference type="ARBA" id="ARBA00022801"/>
    </source>
</evidence>
<evidence type="ECO:0000313" key="5">
    <source>
        <dbReference type="EMBL" id="MFC5380721.1"/>
    </source>
</evidence>
<dbReference type="InterPro" id="IPR015797">
    <property type="entry name" value="NUDIX_hydrolase-like_dom_sf"/>
</dbReference>
<dbReference type="RefSeq" id="WP_340267745.1">
    <property type="nucleotide sequence ID" value="NZ_JBBEOG010000002.1"/>
</dbReference>
<dbReference type="PROSITE" id="PS00893">
    <property type="entry name" value="NUDIX_BOX"/>
    <property type="match status" value="1"/>
</dbReference>
<proteinExistence type="predicted"/>
<dbReference type="PROSITE" id="PS51462">
    <property type="entry name" value="NUDIX"/>
    <property type="match status" value="1"/>
</dbReference>
<gene>
    <name evidence="5" type="ORF">ACFPJ6_07960</name>
</gene>
<dbReference type="InterPro" id="IPR020084">
    <property type="entry name" value="NUDIX_hydrolase_CS"/>
</dbReference>
<evidence type="ECO:0000259" key="4">
    <source>
        <dbReference type="PROSITE" id="PS51462"/>
    </source>
</evidence>